<reference evidence="1 2" key="1">
    <citation type="submission" date="2015-01" db="EMBL/GenBank/DDBJ databases">
        <title>The Genome Sequence of Exophiala xenobiotica CBS118157.</title>
        <authorList>
            <consortium name="The Broad Institute Genomics Platform"/>
            <person name="Cuomo C."/>
            <person name="de Hoog S."/>
            <person name="Gorbushina A."/>
            <person name="Stielow B."/>
            <person name="Teixiera M."/>
            <person name="Abouelleil A."/>
            <person name="Chapman S.B."/>
            <person name="Priest M."/>
            <person name="Young S.K."/>
            <person name="Wortman J."/>
            <person name="Nusbaum C."/>
            <person name="Birren B."/>
        </authorList>
    </citation>
    <scope>NUCLEOTIDE SEQUENCE [LARGE SCALE GENOMIC DNA]</scope>
    <source>
        <strain evidence="1 2">CBS 118157</strain>
    </source>
</reference>
<dbReference type="AlphaFoldDB" id="A0A0D2C5N3"/>
<gene>
    <name evidence="1" type="ORF">PV05_00461</name>
</gene>
<protein>
    <submittedName>
        <fullName evidence="1">Uncharacterized protein</fullName>
    </submittedName>
</protein>
<dbReference type="Proteomes" id="UP000054342">
    <property type="component" value="Unassembled WGS sequence"/>
</dbReference>
<sequence>MAEYVALQNLENDEVEIAAATSSDINNDTPRWALDPEKQPTSRRTLWKQHLYSALITALPRYIRPGGLRDRDIGPTSYLDALRGYAAFNVFIFHIFGTNNQND</sequence>
<evidence type="ECO:0000313" key="1">
    <source>
        <dbReference type="EMBL" id="KIW60226.1"/>
    </source>
</evidence>
<dbReference type="STRING" id="348802.A0A0D2C5N3"/>
<dbReference type="HOGENOM" id="CLU_2263764_0_0_1"/>
<accession>A0A0D2C5N3</accession>
<dbReference type="RefSeq" id="XP_013320810.1">
    <property type="nucleotide sequence ID" value="XM_013465356.1"/>
</dbReference>
<name>A0A0D2C5N3_9EURO</name>
<proteinExistence type="predicted"/>
<evidence type="ECO:0000313" key="2">
    <source>
        <dbReference type="Proteomes" id="UP000054342"/>
    </source>
</evidence>
<dbReference type="EMBL" id="KN847317">
    <property type="protein sequence ID" value="KIW60226.1"/>
    <property type="molecule type" value="Genomic_DNA"/>
</dbReference>
<keyword evidence="2" id="KW-1185">Reference proteome</keyword>
<dbReference type="GeneID" id="25322369"/>
<organism evidence="1 2">
    <name type="scientific">Exophiala xenobiotica</name>
    <dbReference type="NCBI Taxonomy" id="348802"/>
    <lineage>
        <taxon>Eukaryota</taxon>
        <taxon>Fungi</taxon>
        <taxon>Dikarya</taxon>
        <taxon>Ascomycota</taxon>
        <taxon>Pezizomycotina</taxon>
        <taxon>Eurotiomycetes</taxon>
        <taxon>Chaetothyriomycetidae</taxon>
        <taxon>Chaetothyriales</taxon>
        <taxon>Herpotrichiellaceae</taxon>
        <taxon>Exophiala</taxon>
    </lineage>
</organism>